<dbReference type="SUPFAM" id="SSF50952">
    <property type="entry name" value="Soluble quinoprotein glucose dehydrogenase"/>
    <property type="match status" value="1"/>
</dbReference>
<dbReference type="AlphaFoldDB" id="A0A1F6X5L7"/>
<reference evidence="2 3" key="1">
    <citation type="journal article" date="2016" name="Nat. Commun.">
        <title>Thousands of microbial genomes shed light on interconnected biogeochemical processes in an aquifer system.</title>
        <authorList>
            <person name="Anantharaman K."/>
            <person name="Brown C.T."/>
            <person name="Hug L.A."/>
            <person name="Sharon I."/>
            <person name="Castelle C.J."/>
            <person name="Probst A.J."/>
            <person name="Thomas B.C."/>
            <person name="Singh A."/>
            <person name="Wilkins M.J."/>
            <person name="Karaoz U."/>
            <person name="Brodie E.L."/>
            <person name="Williams K.H."/>
            <person name="Hubbard S.S."/>
            <person name="Banfield J.F."/>
        </authorList>
    </citation>
    <scope>NUCLEOTIDE SEQUENCE [LARGE SCALE GENOMIC DNA]</scope>
</reference>
<dbReference type="PANTHER" id="PTHR19328:SF53">
    <property type="entry name" value="MEMBRANE PROTEIN"/>
    <property type="match status" value="1"/>
</dbReference>
<dbReference type="InterPro" id="IPR011042">
    <property type="entry name" value="6-blade_b-propeller_TolB-like"/>
</dbReference>
<accession>A0A1F6X5L7</accession>
<organism evidence="2 3">
    <name type="scientific">Candidatus Nomurabacteria bacterium RIFCSPLOWO2_01_FULL_40_15</name>
    <dbReference type="NCBI Taxonomy" id="1801772"/>
    <lineage>
        <taxon>Bacteria</taxon>
        <taxon>Candidatus Nomuraibacteriota</taxon>
    </lineage>
</organism>
<gene>
    <name evidence="2" type="ORF">A2911_01045</name>
</gene>
<dbReference type="Pfam" id="PF22807">
    <property type="entry name" value="TrAA12"/>
    <property type="match status" value="1"/>
</dbReference>
<dbReference type="Proteomes" id="UP000176814">
    <property type="component" value="Unassembled WGS sequence"/>
</dbReference>
<dbReference type="InterPro" id="IPR011041">
    <property type="entry name" value="Quinoprot_gluc/sorb_DH_b-prop"/>
</dbReference>
<dbReference type="PANTHER" id="PTHR19328">
    <property type="entry name" value="HEDGEHOG-INTERACTING PROTEIN"/>
    <property type="match status" value="1"/>
</dbReference>
<evidence type="ECO:0000259" key="1">
    <source>
        <dbReference type="Pfam" id="PF22807"/>
    </source>
</evidence>
<evidence type="ECO:0000313" key="2">
    <source>
        <dbReference type="EMBL" id="OGI89381.1"/>
    </source>
</evidence>
<protein>
    <recommendedName>
        <fullName evidence="1">Pyrroloquinoline quinone-dependent pyranose dehydrogenase beta-propeller domain-containing protein</fullName>
    </recommendedName>
</protein>
<name>A0A1F6X5L7_9BACT</name>
<dbReference type="EMBL" id="MFUW01000032">
    <property type="protein sequence ID" value="OGI89381.1"/>
    <property type="molecule type" value="Genomic_DNA"/>
</dbReference>
<sequence length="351" mass="39320">MPLILPSGFSISIYAESLNAPRVLFYLPDGNLAVSVPKEGKVLALLDEDKDGFAEKHLPVIEGLNRPNGLAGRCMGDTCKLYIAESDQVAEYDYDRASMRAINKKKLFTLPGGGNHFTRDIEFLPYPDDAKMLVSVGSSCNVCIEKDDRRAKVLEYDFATGKLAEFAKGLRNSVFMAIHPVTGEVWATEMGRDLLGDDTPPDEINIIKKDANYGWPVCYGKNIHDTDFDRNTYIRNPCMDPFETPSYIDLQAHSAPLGLAFFPEEGWPEEYWHDMLVAYHGSWNRTIPTGYKIVRFKLDESGVYQGEEDFITGFMSEGKVYGRPVDILIQPGGTIFISDDKAGVIYKIDRP</sequence>
<proteinExistence type="predicted"/>
<feature type="domain" description="Pyrroloquinoline quinone-dependent pyranose dehydrogenase beta-propeller" evidence="1">
    <location>
        <begin position="5"/>
        <end position="349"/>
    </location>
</feature>
<comment type="caution">
    <text evidence="2">The sequence shown here is derived from an EMBL/GenBank/DDBJ whole genome shotgun (WGS) entry which is preliminary data.</text>
</comment>
<dbReference type="Gene3D" id="2.120.10.30">
    <property type="entry name" value="TolB, C-terminal domain"/>
    <property type="match status" value="1"/>
</dbReference>
<dbReference type="InterPro" id="IPR054539">
    <property type="entry name" value="Beta-prop_PDH"/>
</dbReference>
<evidence type="ECO:0000313" key="3">
    <source>
        <dbReference type="Proteomes" id="UP000176814"/>
    </source>
</evidence>